<evidence type="ECO:0000313" key="1">
    <source>
        <dbReference type="EMBL" id="MFC3890744.1"/>
    </source>
</evidence>
<evidence type="ECO:0008006" key="3">
    <source>
        <dbReference type="Google" id="ProtNLM"/>
    </source>
</evidence>
<keyword evidence="2" id="KW-1185">Reference proteome</keyword>
<protein>
    <recommendedName>
        <fullName evidence="3">ATP synthase F subunit</fullName>
    </recommendedName>
</protein>
<reference evidence="2" key="1">
    <citation type="journal article" date="2019" name="Int. J. Syst. Evol. Microbiol.">
        <title>The Global Catalogue of Microorganisms (GCM) 10K type strain sequencing project: providing services to taxonomists for standard genome sequencing and annotation.</title>
        <authorList>
            <consortium name="The Broad Institute Genomics Platform"/>
            <consortium name="The Broad Institute Genome Sequencing Center for Infectious Disease"/>
            <person name="Wu L."/>
            <person name="Ma J."/>
        </authorList>
    </citation>
    <scope>NUCLEOTIDE SEQUENCE [LARGE SCALE GENOMIC DNA]</scope>
    <source>
        <strain evidence="2">CGMCC 4.7405</strain>
    </source>
</reference>
<dbReference type="EMBL" id="JBHRZI010000007">
    <property type="protein sequence ID" value="MFC3890744.1"/>
    <property type="molecule type" value="Genomic_DNA"/>
</dbReference>
<name>A0ABV8BNV4_9PSEU</name>
<evidence type="ECO:0000313" key="2">
    <source>
        <dbReference type="Proteomes" id="UP001595690"/>
    </source>
</evidence>
<sequence length="71" mass="7314">MGAVAVIGAGVDGWALAGARVHDAGDDASVRRAWSSLEDDVSVVLLTEEAARVLSVELTATSWPLVVVMPP</sequence>
<comment type="caution">
    <text evidence="1">The sequence shown here is derived from an EMBL/GenBank/DDBJ whole genome shotgun (WGS) entry which is preliminary data.</text>
</comment>
<proteinExistence type="predicted"/>
<accession>A0ABV8BNV4</accession>
<gene>
    <name evidence="1" type="ORF">ACFOWZ_04610</name>
</gene>
<dbReference type="RefSeq" id="WP_382369180.1">
    <property type="nucleotide sequence ID" value="NZ_JBHRZI010000007.1"/>
</dbReference>
<dbReference type="Proteomes" id="UP001595690">
    <property type="component" value="Unassembled WGS sequence"/>
</dbReference>
<organism evidence="1 2">
    <name type="scientific">Lentzea rhizosphaerae</name>
    <dbReference type="NCBI Taxonomy" id="2041025"/>
    <lineage>
        <taxon>Bacteria</taxon>
        <taxon>Bacillati</taxon>
        <taxon>Actinomycetota</taxon>
        <taxon>Actinomycetes</taxon>
        <taxon>Pseudonocardiales</taxon>
        <taxon>Pseudonocardiaceae</taxon>
        <taxon>Lentzea</taxon>
    </lineage>
</organism>